<evidence type="ECO:0000313" key="18">
    <source>
        <dbReference type="Proteomes" id="UP000292751"/>
    </source>
</evidence>
<dbReference type="Proteomes" id="UP000292478">
    <property type="component" value="Unassembled WGS sequence"/>
</dbReference>
<dbReference type="OMA" id="PYRVDFC"/>
<dbReference type="EMBL" id="SHTC01000013">
    <property type="protein sequence ID" value="TCF58549.1"/>
    <property type="molecule type" value="Genomic_DNA"/>
</dbReference>
<evidence type="ECO:0000313" key="17">
    <source>
        <dbReference type="Proteomes" id="UP000292692"/>
    </source>
</evidence>
<dbReference type="EMBL" id="SHPS01000018">
    <property type="protein sequence ID" value="TCD85980.1"/>
    <property type="molecule type" value="Genomic_DNA"/>
</dbReference>
<evidence type="ECO:0000313" key="8">
    <source>
        <dbReference type="EMBL" id="TCF58549.1"/>
    </source>
</evidence>
<proteinExistence type="predicted"/>
<evidence type="ECO:0000313" key="23">
    <source>
        <dbReference type="Proteomes" id="UP001221506"/>
    </source>
</evidence>
<evidence type="ECO:0000313" key="9">
    <source>
        <dbReference type="EMBL" id="TCF64527.1"/>
    </source>
</evidence>
<evidence type="ECO:0000313" key="15">
    <source>
        <dbReference type="Proteomes" id="UP000292241"/>
    </source>
</evidence>
<dbReference type="EMBL" id="SHTF01000011">
    <property type="protein sequence ID" value="TCF64527.1"/>
    <property type="molecule type" value="Genomic_DNA"/>
</dbReference>
<sequence>MKEHKEVSALLQQAKQERRCCYGTSDAQRRALKRRLHAGELVSPYKNLYADRTLWNTMTREQQSLQVIRALSAIHPQWVFAGLSAACVYGLQHNYSLHDGTVHIASKSGIGGGDEARLNRIYINRIPTRKHNGILLTTPARTLLDCAAFPFPQALPIYDSALRKSLTTIEEVQSLMIQSVCDEVSVTKLLKYADPLSENGGESLMRGQITELSFGIPLLQVQFMNPDNPAMSYRVDFCWKLADGRIIVAEYDGMAKYADISNKNRASLQAKMEYDRRRDRHLREQGVTEIVHVFYEDLLRPINLETKLLKAGVPKIR</sequence>
<evidence type="ECO:0000313" key="11">
    <source>
        <dbReference type="EMBL" id="TCF83824.1"/>
    </source>
</evidence>
<dbReference type="Proteomes" id="UP000292692">
    <property type="component" value="Unassembled WGS sequence"/>
</dbReference>
<evidence type="ECO:0000313" key="10">
    <source>
        <dbReference type="EMBL" id="TCF70149.1"/>
    </source>
</evidence>
<dbReference type="EMBL" id="SHTN01000015">
    <property type="protein sequence ID" value="TCF83824.1"/>
    <property type="molecule type" value="Genomic_DNA"/>
</dbReference>
<evidence type="ECO:0000313" key="13">
    <source>
        <dbReference type="Proteomes" id="UP000291501"/>
    </source>
</evidence>
<dbReference type="EMBL" id="SHPO01000017">
    <property type="protein sequence ID" value="TCD78164.1"/>
    <property type="molecule type" value="Genomic_DNA"/>
</dbReference>
<dbReference type="AlphaFoldDB" id="A0A087AYX4"/>
<evidence type="ECO:0000313" key="6">
    <source>
        <dbReference type="EMBL" id="TCE98822.1"/>
    </source>
</evidence>
<dbReference type="Proteomes" id="UP000292241">
    <property type="component" value="Unassembled WGS sequence"/>
</dbReference>
<reference evidence="12 23" key="4">
    <citation type="submission" date="2023-02" db="EMBL/GenBank/DDBJ databases">
        <authorList>
            <person name="Pan L."/>
        </authorList>
    </citation>
    <scope>NUCLEOTIDE SEQUENCE [LARGE SCALE GENOMIC DNA]</scope>
    <source>
        <strain evidence="12 23">F2</strain>
    </source>
</reference>
<organism evidence="8 16">
    <name type="scientific">Bifidobacterium longum subsp. longum</name>
    <dbReference type="NCBI Taxonomy" id="1679"/>
    <lineage>
        <taxon>Bacteria</taxon>
        <taxon>Bacillati</taxon>
        <taxon>Actinomycetota</taxon>
        <taxon>Actinomycetes</taxon>
        <taxon>Bifidobacteriales</taxon>
        <taxon>Bifidobacteriaceae</taxon>
        <taxon>Bifidobacterium</taxon>
    </lineage>
</organism>
<evidence type="ECO:0000313" key="12">
    <source>
        <dbReference type="EMBL" id="WDY41112.1"/>
    </source>
</evidence>
<dbReference type="Proteomes" id="UP000663812">
    <property type="component" value="Unassembled WGS sequence"/>
</dbReference>
<reference evidence="8" key="2">
    <citation type="submission" date="2019-02" db="EMBL/GenBank/DDBJ databases">
        <authorList>
            <person name="Odamaki T."/>
        </authorList>
    </citation>
    <scope>NUCLEOTIDE SEQUENCE</scope>
    <source>
        <strain evidence="2">MCC10002</strain>
        <strain evidence="3">MCC10004</strain>
        <strain evidence="4">MCC10008</strain>
        <strain evidence="5">MCC10009</strain>
        <strain evidence="6">MCC10076</strain>
        <strain evidence="7">MCC10102</strain>
        <strain evidence="8">MCC10113</strain>
        <strain evidence="9">MCC10116</strain>
        <strain evidence="10">MCC10118</strain>
        <strain evidence="11">MCC10126</strain>
    </source>
</reference>
<reference evidence="13 14" key="1">
    <citation type="journal article" date="2018" name="Sci. Rep.">
        <title>Genomic diversity and distribution of Bifidobacterium longum subsp. longum across the human lifespan.</title>
        <authorList>
            <person name="Odamaki T."/>
            <person name="Bottacini F."/>
            <person name="Kato K."/>
            <person name="Mitsuyama E."/>
            <person name="Yoshida K."/>
            <person name="Horigome A."/>
            <person name="Xiao J.Z."/>
            <person name="van Sinderen D."/>
        </authorList>
    </citation>
    <scope>NUCLEOTIDE SEQUENCE [LARGE SCALE GENOMIC DNA]</scope>
    <source>
        <strain evidence="2 22">MCC10002</strain>
        <strain evidence="3 21">MCC10004</strain>
        <strain evidence="4 15">MCC10008</strain>
        <strain evidence="5 14">MCC10009</strain>
        <strain evidence="6 18">MCC10076</strain>
        <strain evidence="7 17">MCC10102</strain>
        <strain evidence="8 16">MCC10113</strain>
        <strain evidence="9 19">MCC10116</strain>
        <strain evidence="10 20">MCC10118</strain>
        <strain evidence="11 13">MCC10126</strain>
    </source>
</reference>
<dbReference type="Proteomes" id="UP000292787">
    <property type="component" value="Unassembled WGS sequence"/>
</dbReference>
<accession>A0A087AYX4</accession>
<dbReference type="EMBL" id="BNHC01000002">
    <property type="protein sequence ID" value="GHM72049.1"/>
    <property type="molecule type" value="Genomic_DNA"/>
</dbReference>
<evidence type="ECO:0000313" key="3">
    <source>
        <dbReference type="EMBL" id="TCD78164.1"/>
    </source>
</evidence>
<dbReference type="GeneID" id="69578017"/>
<dbReference type="Proteomes" id="UP000291881">
    <property type="component" value="Unassembled WGS sequence"/>
</dbReference>
<name>A0A087AYX4_BIFLL</name>
<dbReference type="EMBL" id="SHPR01000022">
    <property type="protein sequence ID" value="TCD83913.1"/>
    <property type="molecule type" value="Genomic_DNA"/>
</dbReference>
<dbReference type="Proteomes" id="UP000293475">
    <property type="component" value="Unassembled WGS sequence"/>
</dbReference>
<evidence type="ECO:0000313" key="1">
    <source>
        <dbReference type="EMBL" id="GHM72049.1"/>
    </source>
</evidence>
<dbReference type="EMBL" id="CP118598">
    <property type="protein sequence ID" value="WDY41112.1"/>
    <property type="molecule type" value="Genomic_DNA"/>
</dbReference>
<dbReference type="Proteomes" id="UP001221506">
    <property type="component" value="Chromosome"/>
</dbReference>
<dbReference type="EMBL" id="SHSV01000014">
    <property type="protein sequence ID" value="TCF46324.1"/>
    <property type="molecule type" value="Genomic_DNA"/>
</dbReference>
<dbReference type="EMBL" id="SHPM01000018">
    <property type="protein sequence ID" value="TCD74425.1"/>
    <property type="molecule type" value="Genomic_DNA"/>
</dbReference>
<evidence type="ECO:0000313" key="2">
    <source>
        <dbReference type="EMBL" id="TCD74425.1"/>
    </source>
</evidence>
<evidence type="ECO:0000313" key="20">
    <source>
        <dbReference type="Proteomes" id="UP000293137"/>
    </source>
</evidence>
<dbReference type="Proteomes" id="UP000292751">
    <property type="component" value="Unassembled WGS sequence"/>
</dbReference>
<protein>
    <recommendedName>
        <fullName evidence="24">PF13338 domain protein</fullName>
    </recommendedName>
</protein>
<dbReference type="EMBL" id="SHTH01000008">
    <property type="protein sequence ID" value="TCF70149.1"/>
    <property type="molecule type" value="Genomic_DNA"/>
</dbReference>
<dbReference type="Proteomes" id="UP000293701">
    <property type="component" value="Unassembled WGS sequence"/>
</dbReference>
<dbReference type="RefSeq" id="WP_007053354.1">
    <property type="nucleotide sequence ID" value="NZ_AP022379.1"/>
</dbReference>
<evidence type="ECO:0000313" key="19">
    <source>
        <dbReference type="Proteomes" id="UP000292787"/>
    </source>
</evidence>
<evidence type="ECO:0000313" key="16">
    <source>
        <dbReference type="Proteomes" id="UP000292478"/>
    </source>
</evidence>
<evidence type="ECO:0000313" key="21">
    <source>
        <dbReference type="Proteomes" id="UP000293475"/>
    </source>
</evidence>
<evidence type="ECO:0000313" key="14">
    <source>
        <dbReference type="Proteomes" id="UP000291881"/>
    </source>
</evidence>
<reference evidence="1" key="3">
    <citation type="journal article" date="2021" name="Appl. Environ. Microbiol.">
        <title>Novel 3-O-alpha-d-Galactosyl-alpha-l-Arabinofuranosidase for the Assimilation of Gum Arabic Arabinogalactan Protein in Bifidobacterium longum subsp. longum.</title>
        <authorList>
            <person name="Sasaki Y."/>
            <person name="Horigome A."/>
            <person name="Odamaki T."/>
            <person name="Xiao J.Z."/>
            <person name="Ishiwata A."/>
            <person name="Ito Y."/>
            <person name="Kitahara K."/>
            <person name="Fujita K."/>
        </authorList>
    </citation>
    <scope>NUCLEOTIDE SEQUENCE</scope>
    <source>
        <strain evidence="1">MCC00316</strain>
    </source>
</reference>
<dbReference type="Proteomes" id="UP000293137">
    <property type="component" value="Unassembled WGS sequence"/>
</dbReference>
<evidence type="ECO:0008006" key="24">
    <source>
        <dbReference type="Google" id="ProtNLM"/>
    </source>
</evidence>
<evidence type="ECO:0000313" key="22">
    <source>
        <dbReference type="Proteomes" id="UP000293701"/>
    </source>
</evidence>
<evidence type="ECO:0000313" key="4">
    <source>
        <dbReference type="EMBL" id="TCD83913.1"/>
    </source>
</evidence>
<evidence type="ECO:0000313" key="7">
    <source>
        <dbReference type="EMBL" id="TCF46324.1"/>
    </source>
</evidence>
<evidence type="ECO:0000313" key="5">
    <source>
        <dbReference type="EMBL" id="TCD85980.1"/>
    </source>
</evidence>
<dbReference type="EMBL" id="SHRX01000014">
    <property type="protein sequence ID" value="TCE98822.1"/>
    <property type="molecule type" value="Genomic_DNA"/>
</dbReference>
<gene>
    <name evidence="1" type="ORF">MCC00316_03390</name>
    <name evidence="2" type="ORF">MCC10002_0998</name>
    <name evidence="3" type="ORF">MCC10004_0927</name>
    <name evidence="4" type="ORF">MCC10008_0903</name>
    <name evidence="5" type="ORF">MCC10009_0895</name>
    <name evidence="6" type="ORF">MCC10076_1002</name>
    <name evidence="7" type="ORF">MCC10102_0887</name>
    <name evidence="8" type="ORF">MCC10113_1018</name>
    <name evidence="9" type="ORF">MCC10116_0903</name>
    <name evidence="10" type="ORF">MCC10118_0881</name>
    <name evidence="11" type="ORF">MCC10126_0882</name>
    <name evidence="12" type="ORF">PWA56_04625</name>
</gene>
<dbReference type="Proteomes" id="UP000291501">
    <property type="component" value="Unassembled WGS sequence"/>
</dbReference>